<organism evidence="3 4">
    <name type="scientific">Frankliniella occidentalis</name>
    <name type="common">Western flower thrips</name>
    <name type="synonym">Euthrips occidentalis</name>
    <dbReference type="NCBI Taxonomy" id="133901"/>
    <lineage>
        <taxon>Eukaryota</taxon>
        <taxon>Metazoa</taxon>
        <taxon>Ecdysozoa</taxon>
        <taxon>Arthropoda</taxon>
        <taxon>Hexapoda</taxon>
        <taxon>Insecta</taxon>
        <taxon>Pterygota</taxon>
        <taxon>Neoptera</taxon>
        <taxon>Paraneoptera</taxon>
        <taxon>Thysanoptera</taxon>
        <taxon>Terebrantia</taxon>
        <taxon>Thripoidea</taxon>
        <taxon>Thripidae</taxon>
        <taxon>Frankliniella</taxon>
    </lineage>
</organism>
<dbReference type="InterPro" id="IPR021896">
    <property type="entry name" value="THAP9-like_HTH"/>
</dbReference>
<sequence>MPPKSRKPVRKRFVKKKRTTLSPNINTDPPDSVQEVIVYFVTNSIVRSIKFAILRSIQNFQEPSALVSSDAPSTSNSNLGCQSRTFESDHDYVTASPSASEAEVIMEDGAQEKPPESVLPSVSVDLLMDIKGKVDWFLHQNWISIVQQDSITVVFVCPGKNILIQRSLVFESNGNVEVFVHGEKVDVNPFMEGLDVFEPLEEKNVNQFVDRMVTVINNLRSMQICSGYDDEKFKSVWSQCSQGFVDKNPFREYRYEETFRSPSCLRLVHHRKWRCTECSKLYKPLKRKSLSAAVDRPKLHTANKYLTEEQMLTKLADQANTINTANRKISHMTERMQLMLTKSGVNLDNDLSDNLTELLESGQMTEAKSVFLQQQVKASQKKNMVGMRWHPTMIRFALAIHLTSPAAYELMRDTGMLKLPSGRTLFDYSHVKPVQEGIDQYVLDSLGERVSKF</sequence>
<dbReference type="AlphaFoldDB" id="A0A9C6X899"/>
<evidence type="ECO:0000256" key="1">
    <source>
        <dbReference type="SAM" id="MobiDB-lite"/>
    </source>
</evidence>
<dbReference type="Proteomes" id="UP000504606">
    <property type="component" value="Unplaced"/>
</dbReference>
<dbReference type="GeneID" id="127751445"/>
<accession>A0A9C6X899</accession>
<reference evidence="4" key="1">
    <citation type="submission" date="2025-08" db="UniProtKB">
        <authorList>
            <consortium name="RefSeq"/>
        </authorList>
    </citation>
    <scope>IDENTIFICATION</scope>
    <source>
        <tissue evidence="4">Whole organism</tissue>
    </source>
</reference>
<gene>
    <name evidence="4" type="primary">LOC127751445</name>
</gene>
<feature type="compositionally biased region" description="Basic residues" evidence="1">
    <location>
        <begin position="1"/>
        <end position="19"/>
    </location>
</feature>
<feature type="region of interest" description="Disordered" evidence="1">
    <location>
        <begin position="1"/>
        <end position="27"/>
    </location>
</feature>
<protein>
    <submittedName>
        <fullName evidence="4">Uncharacterized protein LOC127751445 isoform X1</fullName>
    </submittedName>
</protein>
<feature type="domain" description="THAP9-like helix-turn-helix" evidence="2">
    <location>
        <begin position="351"/>
        <end position="425"/>
    </location>
</feature>
<dbReference type="RefSeq" id="XP_052130986.1">
    <property type="nucleotide sequence ID" value="XM_052275026.1"/>
</dbReference>
<evidence type="ECO:0000313" key="4">
    <source>
        <dbReference type="RefSeq" id="XP_052130986.1"/>
    </source>
</evidence>
<name>A0A9C6X899_FRAOC</name>
<dbReference type="Pfam" id="PF12017">
    <property type="entry name" value="Tnp_P_element"/>
    <property type="match status" value="1"/>
</dbReference>
<dbReference type="KEGG" id="foc:127751445"/>
<keyword evidence="3" id="KW-1185">Reference proteome</keyword>
<evidence type="ECO:0000259" key="2">
    <source>
        <dbReference type="Pfam" id="PF12017"/>
    </source>
</evidence>
<evidence type="ECO:0000313" key="3">
    <source>
        <dbReference type="Proteomes" id="UP000504606"/>
    </source>
</evidence>
<proteinExistence type="predicted"/>
<dbReference type="OrthoDB" id="7675410at2759"/>